<dbReference type="InterPro" id="IPR016181">
    <property type="entry name" value="Acyl_CoA_acyltransferase"/>
</dbReference>
<sequence length="147" mass="16802">MLRLLALTDMSAAAHIHRLAFDQAMPWLAGLHTPDEDCWFYSERIFPTCRVWGHFDGDELCGIIAFQAGWIEQLYVHPAAHGRGVGTELLNIAKAASDRLELWTFQRNAPARRFYEARGFTPAEQTDGARNEEKEPDLRYVWARAGR</sequence>
<dbReference type="Proteomes" id="UP000639516">
    <property type="component" value="Unassembled WGS sequence"/>
</dbReference>
<dbReference type="SUPFAM" id="SSF55729">
    <property type="entry name" value="Acyl-CoA N-acyltransferases (Nat)"/>
    <property type="match status" value="1"/>
</dbReference>
<organism evidence="4 5">
    <name type="scientific">Bradyrhizobium campsiandrae</name>
    <dbReference type="NCBI Taxonomy" id="1729892"/>
    <lineage>
        <taxon>Bacteria</taxon>
        <taxon>Pseudomonadati</taxon>
        <taxon>Pseudomonadota</taxon>
        <taxon>Alphaproteobacteria</taxon>
        <taxon>Hyphomicrobiales</taxon>
        <taxon>Nitrobacteraceae</taxon>
        <taxon>Bradyrhizobium</taxon>
    </lineage>
</organism>
<dbReference type="CDD" id="cd04301">
    <property type="entry name" value="NAT_SF"/>
    <property type="match status" value="1"/>
</dbReference>
<name>A0ABR7U8W9_9BRAD</name>
<protein>
    <submittedName>
        <fullName evidence="4">GNAT family N-acetyltransferase</fullName>
    </submittedName>
</protein>
<evidence type="ECO:0000256" key="2">
    <source>
        <dbReference type="ARBA" id="ARBA00023315"/>
    </source>
</evidence>
<keyword evidence="5" id="KW-1185">Reference proteome</keyword>
<dbReference type="Gene3D" id="3.40.630.30">
    <property type="match status" value="1"/>
</dbReference>
<evidence type="ECO:0000256" key="1">
    <source>
        <dbReference type="ARBA" id="ARBA00022679"/>
    </source>
</evidence>
<dbReference type="PROSITE" id="PS51186">
    <property type="entry name" value="GNAT"/>
    <property type="match status" value="1"/>
</dbReference>
<feature type="domain" description="N-acetyltransferase" evidence="3">
    <location>
        <begin position="1"/>
        <end position="147"/>
    </location>
</feature>
<evidence type="ECO:0000313" key="4">
    <source>
        <dbReference type="EMBL" id="MBC9980509.1"/>
    </source>
</evidence>
<keyword evidence="1" id="KW-0808">Transferase</keyword>
<gene>
    <name evidence="4" type="ORF">HA482_20115</name>
</gene>
<accession>A0ABR7U8W9</accession>
<dbReference type="InterPro" id="IPR000182">
    <property type="entry name" value="GNAT_dom"/>
</dbReference>
<dbReference type="EMBL" id="JAATTO010000028">
    <property type="protein sequence ID" value="MBC9980509.1"/>
    <property type="molecule type" value="Genomic_DNA"/>
</dbReference>
<dbReference type="PANTHER" id="PTHR43877">
    <property type="entry name" value="AMINOALKYLPHOSPHONATE N-ACETYLTRANSFERASE-RELATED-RELATED"/>
    <property type="match status" value="1"/>
</dbReference>
<evidence type="ECO:0000259" key="3">
    <source>
        <dbReference type="PROSITE" id="PS51186"/>
    </source>
</evidence>
<keyword evidence="2" id="KW-0012">Acyltransferase</keyword>
<dbReference type="Pfam" id="PF00583">
    <property type="entry name" value="Acetyltransf_1"/>
    <property type="match status" value="1"/>
</dbReference>
<comment type="caution">
    <text evidence="4">The sequence shown here is derived from an EMBL/GenBank/DDBJ whole genome shotgun (WGS) entry which is preliminary data.</text>
</comment>
<proteinExistence type="predicted"/>
<reference evidence="4 5" key="1">
    <citation type="journal article" date="2020" name="Arch. Microbiol.">
        <title>Bradyrhizobium campsiandrae sp. nov., a nitrogen-fixing bacterial strain isolated from a native leguminous tree from the Amazon adapted to flooded conditions.</title>
        <authorList>
            <person name="Cabral Michel D."/>
            <person name="Martins da Costa E."/>
            <person name="Azarias Guimaraes A."/>
            <person name="Soares de Carvalho T."/>
            <person name="Santos de Castro Caputo P."/>
            <person name="Willems A."/>
            <person name="de Souza Moreira F.M."/>
        </authorList>
    </citation>
    <scope>NUCLEOTIDE SEQUENCE [LARGE SCALE GENOMIC DNA]</scope>
    <source>
        <strain evidence="5">INPA 384B</strain>
    </source>
</reference>
<dbReference type="InterPro" id="IPR050832">
    <property type="entry name" value="Bact_Acetyltransf"/>
</dbReference>
<evidence type="ECO:0000313" key="5">
    <source>
        <dbReference type="Proteomes" id="UP000639516"/>
    </source>
</evidence>
<dbReference type="RefSeq" id="WP_188099784.1">
    <property type="nucleotide sequence ID" value="NZ_JAANIH010000014.1"/>
</dbReference>